<dbReference type="EMBL" id="KQ258341">
    <property type="protein sequence ID" value="KOM26793.1"/>
    <property type="molecule type" value="Genomic_DNA"/>
</dbReference>
<dbReference type="Gramene" id="KOM26793">
    <property type="protein sequence ID" value="KOM26793"/>
    <property type="gene ID" value="LR48_Vigan317s001400"/>
</dbReference>
<organism evidence="1 2">
    <name type="scientific">Phaseolus angularis</name>
    <name type="common">Azuki bean</name>
    <name type="synonym">Vigna angularis</name>
    <dbReference type="NCBI Taxonomy" id="3914"/>
    <lineage>
        <taxon>Eukaryota</taxon>
        <taxon>Viridiplantae</taxon>
        <taxon>Streptophyta</taxon>
        <taxon>Embryophyta</taxon>
        <taxon>Tracheophyta</taxon>
        <taxon>Spermatophyta</taxon>
        <taxon>Magnoliopsida</taxon>
        <taxon>eudicotyledons</taxon>
        <taxon>Gunneridae</taxon>
        <taxon>Pentapetalae</taxon>
        <taxon>rosids</taxon>
        <taxon>fabids</taxon>
        <taxon>Fabales</taxon>
        <taxon>Fabaceae</taxon>
        <taxon>Papilionoideae</taxon>
        <taxon>50 kb inversion clade</taxon>
        <taxon>NPAAA clade</taxon>
        <taxon>indigoferoid/millettioid clade</taxon>
        <taxon>Phaseoleae</taxon>
        <taxon>Vigna</taxon>
    </lineage>
</organism>
<sequence>MELLCRRENGRGVSLSRGAGLLIFELVRARPLLPLLAPRKERIHVFSGVVEKFAGLMVDGGAKKMMVWRLDEEDGGLKIDDELAVKVDAICVVAEVTSGWQCGGVEDSRWWRPDGGEGGDVAAFGWLNMCVEDLDTWHDLVKSD</sequence>
<proteinExistence type="predicted"/>
<dbReference type="Proteomes" id="UP000053144">
    <property type="component" value="Unassembled WGS sequence"/>
</dbReference>
<name>A0A0L9T884_PHAAN</name>
<reference evidence="2" key="1">
    <citation type="journal article" date="2015" name="Proc. Natl. Acad. Sci. U.S.A.">
        <title>Genome sequencing of adzuki bean (Vigna angularis) provides insight into high starch and low fat accumulation and domestication.</title>
        <authorList>
            <person name="Yang K."/>
            <person name="Tian Z."/>
            <person name="Chen C."/>
            <person name="Luo L."/>
            <person name="Zhao B."/>
            <person name="Wang Z."/>
            <person name="Yu L."/>
            <person name="Li Y."/>
            <person name="Sun Y."/>
            <person name="Li W."/>
            <person name="Chen Y."/>
            <person name="Li Y."/>
            <person name="Zhang Y."/>
            <person name="Ai D."/>
            <person name="Zhao J."/>
            <person name="Shang C."/>
            <person name="Ma Y."/>
            <person name="Wu B."/>
            <person name="Wang M."/>
            <person name="Gao L."/>
            <person name="Sun D."/>
            <person name="Zhang P."/>
            <person name="Guo F."/>
            <person name="Wang W."/>
            <person name="Li Y."/>
            <person name="Wang J."/>
            <person name="Varshney R.K."/>
            <person name="Wang J."/>
            <person name="Ling H.Q."/>
            <person name="Wan P."/>
        </authorList>
    </citation>
    <scope>NUCLEOTIDE SEQUENCE</scope>
    <source>
        <strain evidence="2">cv. Jingnong 6</strain>
    </source>
</reference>
<dbReference type="AlphaFoldDB" id="A0A0L9T884"/>
<evidence type="ECO:0000313" key="2">
    <source>
        <dbReference type="Proteomes" id="UP000053144"/>
    </source>
</evidence>
<evidence type="ECO:0000313" key="1">
    <source>
        <dbReference type="EMBL" id="KOM26793.1"/>
    </source>
</evidence>
<gene>
    <name evidence="1" type="ORF">LR48_Vigan317s001400</name>
</gene>
<accession>A0A0L9T884</accession>
<protein>
    <submittedName>
        <fullName evidence="1">Uncharacterized protein</fullName>
    </submittedName>
</protein>